<keyword evidence="1" id="KW-0805">Transcription regulation</keyword>
<dbReference type="PROSITE" id="PS01124">
    <property type="entry name" value="HTH_ARAC_FAMILY_2"/>
    <property type="match status" value="1"/>
</dbReference>
<dbReference type="Proteomes" id="UP000249493">
    <property type="component" value="Unassembled WGS sequence"/>
</dbReference>
<proteinExistence type="predicted"/>
<dbReference type="SMART" id="SM00342">
    <property type="entry name" value="HTH_ARAC"/>
    <property type="match status" value="1"/>
</dbReference>
<dbReference type="InterPro" id="IPR018060">
    <property type="entry name" value="HTH_AraC"/>
</dbReference>
<evidence type="ECO:0000256" key="5">
    <source>
        <dbReference type="ARBA" id="ARBA00037345"/>
    </source>
</evidence>
<dbReference type="PANTHER" id="PTHR46796:SF6">
    <property type="entry name" value="ARAC SUBFAMILY"/>
    <property type="match status" value="1"/>
</dbReference>
<dbReference type="Pfam" id="PF14525">
    <property type="entry name" value="AraC_binding_2"/>
    <property type="match status" value="1"/>
</dbReference>
<dbReference type="GO" id="GO:0043565">
    <property type="term" value="F:sequence-specific DNA binding"/>
    <property type="evidence" value="ECO:0007669"/>
    <property type="project" value="InterPro"/>
</dbReference>
<comment type="function">
    <text evidence="5">Regulatory protein of the TOL plasmid xyl operons. XylS activates the xylXYZLTEGFJQKIH operon required for the degradation of toluene, m-xylene and p-xylene.</text>
</comment>
<sequence length="312" mass="33948">MSAITLLDNNKSLESPTDAASILREHYGDTIRLSETVRGIGAEQIQDVAHGRMISLRSGRVGLGLGHLPVSDGECGDSYYLHICLSGALEVESAQAVAKLSAGSLLMVDGAERFAVRVTPMTHLVSMRLERFLVDESYRNPKDLLWEISEGVDALAVITAASLQGFASSPIGESIRGQEMLSQILADAALKYLSTSCSAKDRSHGHDKLAKAKRYILKYISDPELSAEAVAKGVGLSTRSLYRLFSDESTTFMRWLISKRIEASYEALAGGNCRDVTDAALSNGFKNLSHFSRSFRKQYRTSPVSVLRSHAS</sequence>
<gene>
    <name evidence="7" type="ORF">DOZ80_10445</name>
</gene>
<evidence type="ECO:0000313" key="8">
    <source>
        <dbReference type="Proteomes" id="UP000249493"/>
    </source>
</evidence>
<dbReference type="RefSeq" id="WP_111282442.1">
    <property type="nucleotide sequence ID" value="NZ_QLIN01000003.1"/>
</dbReference>
<feature type="domain" description="HTH araC/xylS-type" evidence="6">
    <location>
        <begin position="210"/>
        <end position="309"/>
    </location>
</feature>
<evidence type="ECO:0000256" key="3">
    <source>
        <dbReference type="ARBA" id="ARBA00023159"/>
    </source>
</evidence>
<dbReference type="PANTHER" id="PTHR46796">
    <property type="entry name" value="HTH-TYPE TRANSCRIPTIONAL ACTIVATOR RHAS-RELATED"/>
    <property type="match status" value="1"/>
</dbReference>
<dbReference type="GO" id="GO:0003700">
    <property type="term" value="F:DNA-binding transcription factor activity"/>
    <property type="evidence" value="ECO:0007669"/>
    <property type="project" value="InterPro"/>
</dbReference>
<evidence type="ECO:0000256" key="2">
    <source>
        <dbReference type="ARBA" id="ARBA00023125"/>
    </source>
</evidence>
<dbReference type="InterPro" id="IPR050204">
    <property type="entry name" value="AraC_XylS_family_regulators"/>
</dbReference>
<reference evidence="7 8" key="1">
    <citation type="submission" date="2018-06" db="EMBL/GenBank/DDBJ databases">
        <authorList>
            <person name="Zhirakovskaya E."/>
        </authorList>
    </citation>
    <scope>NUCLEOTIDE SEQUENCE [LARGE SCALE GENOMIC DNA]</scope>
    <source>
        <strain evidence="7 8">LY3</strain>
    </source>
</reference>
<dbReference type="Pfam" id="PF12833">
    <property type="entry name" value="HTH_18"/>
    <property type="match status" value="1"/>
</dbReference>
<dbReference type="InterPro" id="IPR035418">
    <property type="entry name" value="AraC-bd_2"/>
</dbReference>
<dbReference type="InterPro" id="IPR009057">
    <property type="entry name" value="Homeodomain-like_sf"/>
</dbReference>
<dbReference type="SUPFAM" id="SSF46689">
    <property type="entry name" value="Homeodomain-like"/>
    <property type="match status" value="1"/>
</dbReference>
<evidence type="ECO:0000259" key="6">
    <source>
        <dbReference type="PROSITE" id="PS01124"/>
    </source>
</evidence>
<dbReference type="Gene3D" id="1.10.10.60">
    <property type="entry name" value="Homeodomain-like"/>
    <property type="match status" value="1"/>
</dbReference>
<keyword evidence="4" id="KW-0804">Transcription</keyword>
<dbReference type="AlphaFoldDB" id="A0A327N9G7"/>
<evidence type="ECO:0000256" key="1">
    <source>
        <dbReference type="ARBA" id="ARBA00023015"/>
    </source>
</evidence>
<name>A0A327N9G7_PSEFL</name>
<dbReference type="EMBL" id="QLIN01000003">
    <property type="protein sequence ID" value="RAI70879.1"/>
    <property type="molecule type" value="Genomic_DNA"/>
</dbReference>
<keyword evidence="2" id="KW-0238">DNA-binding</keyword>
<protein>
    <recommendedName>
        <fullName evidence="6">HTH araC/xylS-type domain-containing protein</fullName>
    </recommendedName>
</protein>
<comment type="caution">
    <text evidence="7">The sequence shown here is derived from an EMBL/GenBank/DDBJ whole genome shotgun (WGS) entry which is preliminary data.</text>
</comment>
<keyword evidence="3" id="KW-0010">Activator</keyword>
<evidence type="ECO:0000256" key="4">
    <source>
        <dbReference type="ARBA" id="ARBA00023163"/>
    </source>
</evidence>
<organism evidence="7 8">
    <name type="scientific">Pseudomonas fluorescens</name>
    <dbReference type="NCBI Taxonomy" id="294"/>
    <lineage>
        <taxon>Bacteria</taxon>
        <taxon>Pseudomonadati</taxon>
        <taxon>Pseudomonadota</taxon>
        <taxon>Gammaproteobacteria</taxon>
        <taxon>Pseudomonadales</taxon>
        <taxon>Pseudomonadaceae</taxon>
        <taxon>Pseudomonas</taxon>
    </lineage>
</organism>
<accession>A0A327N9G7</accession>
<evidence type="ECO:0000313" key="7">
    <source>
        <dbReference type="EMBL" id="RAI70879.1"/>
    </source>
</evidence>